<comment type="similarity">
    <text evidence="6">Belongs to the TCTP family.</text>
</comment>
<dbReference type="GO" id="GO:0016020">
    <property type="term" value="C:membrane"/>
    <property type="evidence" value="ECO:0007669"/>
    <property type="project" value="UniProtKB-SubCell"/>
</dbReference>
<dbReference type="InterPro" id="IPR034737">
    <property type="entry name" value="TCTP"/>
</dbReference>
<dbReference type="HOGENOM" id="CLU_321386_0_0_1"/>
<dbReference type="InterPro" id="IPR036259">
    <property type="entry name" value="MFS_trans_sf"/>
</dbReference>
<keyword evidence="3 8" id="KW-0812">Transmembrane</keyword>
<dbReference type="Gene3D" id="2.30.29.30">
    <property type="entry name" value="Pleckstrin-homology domain (PH domain)/Phosphotyrosine-binding domain (PTB)"/>
    <property type="match status" value="1"/>
</dbReference>
<dbReference type="InterPro" id="IPR011993">
    <property type="entry name" value="PH-like_dom_sf"/>
</dbReference>
<dbReference type="PANTHER" id="PTHR43385:SF1">
    <property type="entry name" value="RIBOFLAVIN TRANSPORTER RIBJ"/>
    <property type="match status" value="1"/>
</dbReference>
<dbReference type="EMBL" id="JH818828">
    <property type="protein sequence ID" value="EKC38433.1"/>
    <property type="molecule type" value="Genomic_DNA"/>
</dbReference>
<feature type="compositionally biased region" description="Basic and acidic residues" evidence="7">
    <location>
        <begin position="738"/>
        <end position="774"/>
    </location>
</feature>
<feature type="transmembrane region" description="Helical" evidence="8">
    <location>
        <begin position="323"/>
        <end position="344"/>
    </location>
</feature>
<dbReference type="PROSITE" id="PS51797">
    <property type="entry name" value="TCTP_3"/>
    <property type="match status" value="1"/>
</dbReference>
<feature type="transmembrane region" description="Helical" evidence="8">
    <location>
        <begin position="117"/>
        <end position="135"/>
    </location>
</feature>
<sequence length="902" mass="101430">MYRLNIHCNWVTNIYIYHVIRDRLLIIRVLKDCVMCVSRKWRGYTVVLGGVLIHLTLGTIYTFGNMTPYMTSYMKRHNVDVSLNYAESTWISAIAAMGQGMSMFLGGIMYRALGPKLSTLIGAWLASAGVALTYFTIKVSFYWTLFTYGFVFGIGVGIAYATPMGCAMKWLPDKEGLVNGCVVAGFGGGAFIFDQIQTAYINPHNEKANFDENGENEERTLTPRETLRQPEFYKLWCMYLFNGQGISFISSLYKAFGQTFITDDYFLAVVGSLAAVCNGAGRIMWGALADRYCFKTAMVFSTGLFSFFILSFELTSLAGKSLYLIWVCCLFLSFSGNFSLLPTATAKAFGKTHYGVNYGMVFTASVISSPISALLTSKLKAVVHWYGMFYMVAFFSFVRDELFTDAFKFSIKDDFFYEVEGKIVTEDRGAGNVDIGGNPSAEGGDDDGGVDEDANKVSGCNIVLASKMQPTQFDKKSYQVYLKDYMKALKAKITETKGQEAADAFAKKAQTCVKEVLGNFKNYDFYLGCQDLLQEDYSHCGWLRKQSFINRVGKFRWPQIYMVLSGGCIYYFKNEYSTRPAGKFTLYGYNTVSRAQEKVSPKVAPFAFKEWMKHIKSQLVKANGQKSDNYYYTYKRAGKQAAAEEDDKSMTYQEIETDIYGDTNAFKVTSDYALKFKLKGKDDVSDDEDISVPAPPPPRRIPNKDAYKERPPAPLPGEDANKPALPTTDIPSVPPRQTGRDVSAKPAKENEHRNGQRPRRQSEDAVAKVHKELTEALSNSHSRGKRGSKDKEQSPFTARKMAETVVDEDDDEEDSEDYWENIYYDGEDKDKAQEIIRNIGDDGVYLVRTGADGGQNGEYYLKKDGPHADSVEMLMYEYYTTELPTAKACLETPFKLHPKYKG</sequence>
<dbReference type="PROSITE" id="PS01002">
    <property type="entry name" value="TCTP_1"/>
    <property type="match status" value="1"/>
</dbReference>
<evidence type="ECO:0000256" key="8">
    <source>
        <dbReference type="SAM" id="Phobius"/>
    </source>
</evidence>
<keyword evidence="2" id="KW-0813">Transport</keyword>
<feature type="compositionally biased region" description="Acidic residues" evidence="7">
    <location>
        <begin position="805"/>
        <end position="816"/>
    </location>
</feature>
<feature type="transmembrane region" description="Helical" evidence="8">
    <location>
        <begin position="381"/>
        <end position="398"/>
    </location>
</feature>
<dbReference type="CDD" id="cd17353">
    <property type="entry name" value="MFS_OFA_like"/>
    <property type="match status" value="1"/>
</dbReference>
<name>K1QXL9_MAGGI</name>
<dbReference type="InParanoid" id="K1QXL9"/>
<feature type="transmembrane region" description="Helical" evidence="8">
    <location>
        <begin position="90"/>
        <end position="110"/>
    </location>
</feature>
<reference evidence="9" key="1">
    <citation type="journal article" date="2012" name="Nature">
        <title>The oyster genome reveals stress adaptation and complexity of shell formation.</title>
        <authorList>
            <person name="Zhang G."/>
            <person name="Fang X."/>
            <person name="Guo X."/>
            <person name="Li L."/>
            <person name="Luo R."/>
            <person name="Xu F."/>
            <person name="Yang P."/>
            <person name="Zhang L."/>
            <person name="Wang X."/>
            <person name="Qi H."/>
            <person name="Xiong Z."/>
            <person name="Que H."/>
            <person name="Xie Y."/>
            <person name="Holland P.W."/>
            <person name="Paps J."/>
            <person name="Zhu Y."/>
            <person name="Wu F."/>
            <person name="Chen Y."/>
            <person name="Wang J."/>
            <person name="Peng C."/>
            <person name="Meng J."/>
            <person name="Yang L."/>
            <person name="Liu J."/>
            <person name="Wen B."/>
            <person name="Zhang N."/>
            <person name="Huang Z."/>
            <person name="Zhu Q."/>
            <person name="Feng Y."/>
            <person name="Mount A."/>
            <person name="Hedgecock D."/>
            <person name="Xu Z."/>
            <person name="Liu Y."/>
            <person name="Domazet-Loso T."/>
            <person name="Du Y."/>
            <person name="Sun X."/>
            <person name="Zhang S."/>
            <person name="Liu B."/>
            <person name="Cheng P."/>
            <person name="Jiang X."/>
            <person name="Li J."/>
            <person name="Fan D."/>
            <person name="Wang W."/>
            <person name="Fu W."/>
            <person name="Wang T."/>
            <person name="Wang B."/>
            <person name="Zhang J."/>
            <person name="Peng Z."/>
            <person name="Li Y."/>
            <person name="Li N."/>
            <person name="Wang J."/>
            <person name="Chen M."/>
            <person name="He Y."/>
            <person name="Tan F."/>
            <person name="Song X."/>
            <person name="Zheng Q."/>
            <person name="Huang R."/>
            <person name="Yang H."/>
            <person name="Du X."/>
            <person name="Chen L."/>
            <person name="Yang M."/>
            <person name="Gaffney P.M."/>
            <person name="Wang S."/>
            <person name="Luo L."/>
            <person name="She Z."/>
            <person name="Ming Y."/>
            <person name="Huang W."/>
            <person name="Zhang S."/>
            <person name="Huang B."/>
            <person name="Zhang Y."/>
            <person name="Qu T."/>
            <person name="Ni P."/>
            <person name="Miao G."/>
            <person name="Wang J."/>
            <person name="Wang Q."/>
            <person name="Steinberg C.E."/>
            <person name="Wang H."/>
            <person name="Li N."/>
            <person name="Qian L."/>
            <person name="Zhang G."/>
            <person name="Li Y."/>
            <person name="Yang H."/>
            <person name="Liu X."/>
            <person name="Wang J."/>
            <person name="Yin Y."/>
            <person name="Wang J."/>
        </authorList>
    </citation>
    <scope>NUCLEOTIDE SEQUENCE [LARGE SCALE GENOMIC DNA]</scope>
    <source>
        <strain evidence="9">05x7-T-G4-1.051#20</strain>
    </source>
</reference>
<gene>
    <name evidence="9" type="ORF">CGI_10011187</name>
</gene>
<dbReference type="PRINTS" id="PR01653">
    <property type="entry name" value="TCTPROTEIN"/>
</dbReference>
<dbReference type="SUPFAM" id="SSF51316">
    <property type="entry name" value="Mss4-like"/>
    <property type="match status" value="1"/>
</dbReference>
<feature type="compositionally biased region" description="Basic and acidic residues" evidence="7">
    <location>
        <begin position="702"/>
        <end position="711"/>
    </location>
</feature>
<dbReference type="InterPro" id="IPR011701">
    <property type="entry name" value="MFS"/>
</dbReference>
<keyword evidence="5 8" id="KW-0472">Membrane</keyword>
<evidence type="ECO:0000313" key="9">
    <source>
        <dbReference type="EMBL" id="EKC38433.1"/>
    </source>
</evidence>
<feature type="transmembrane region" description="Helical" evidence="8">
    <location>
        <begin position="44"/>
        <end position="64"/>
    </location>
</feature>
<feature type="transmembrane region" description="Helical" evidence="8">
    <location>
        <begin position="232"/>
        <end position="253"/>
    </location>
</feature>
<comment type="subcellular location">
    <subcellularLocation>
        <location evidence="1">Membrane</location>
        <topology evidence="1">Multi-pass membrane protein</topology>
    </subcellularLocation>
</comment>
<feature type="transmembrane region" description="Helical" evidence="8">
    <location>
        <begin position="265"/>
        <end position="285"/>
    </location>
</feature>
<keyword evidence="4 8" id="KW-1133">Transmembrane helix</keyword>
<evidence type="ECO:0000256" key="3">
    <source>
        <dbReference type="ARBA" id="ARBA00022692"/>
    </source>
</evidence>
<evidence type="ECO:0000256" key="5">
    <source>
        <dbReference type="ARBA" id="ARBA00023136"/>
    </source>
</evidence>
<dbReference type="SUPFAM" id="SSF50729">
    <property type="entry name" value="PH domain-like"/>
    <property type="match status" value="1"/>
</dbReference>
<dbReference type="InterPro" id="IPR018103">
    <property type="entry name" value="Translation_control_tumour_CS"/>
</dbReference>
<dbReference type="InterPro" id="IPR011323">
    <property type="entry name" value="Mss4/transl-control_tumour"/>
</dbReference>
<feature type="region of interest" description="Disordered" evidence="7">
    <location>
        <begin position="683"/>
        <end position="816"/>
    </location>
</feature>
<dbReference type="Pfam" id="PF00838">
    <property type="entry name" value="TCTP"/>
    <property type="match status" value="1"/>
</dbReference>
<dbReference type="InterPro" id="IPR052983">
    <property type="entry name" value="MFS_Riboflavin_Transporter"/>
</dbReference>
<proteinExistence type="inferred from homology"/>
<evidence type="ECO:0000256" key="1">
    <source>
        <dbReference type="ARBA" id="ARBA00004141"/>
    </source>
</evidence>
<feature type="transmembrane region" description="Helical" evidence="8">
    <location>
        <begin position="141"/>
        <end position="161"/>
    </location>
</feature>
<dbReference type="AlphaFoldDB" id="K1QXL9"/>
<dbReference type="InterPro" id="IPR018105">
    <property type="entry name" value="Translational_control_tumour_p"/>
</dbReference>
<dbReference type="InterPro" id="IPR011057">
    <property type="entry name" value="Mss4-like_sf"/>
</dbReference>
<evidence type="ECO:0000256" key="2">
    <source>
        <dbReference type="ARBA" id="ARBA00022448"/>
    </source>
</evidence>
<organism evidence="9">
    <name type="scientific">Magallana gigas</name>
    <name type="common">Pacific oyster</name>
    <name type="synonym">Crassostrea gigas</name>
    <dbReference type="NCBI Taxonomy" id="29159"/>
    <lineage>
        <taxon>Eukaryota</taxon>
        <taxon>Metazoa</taxon>
        <taxon>Spiralia</taxon>
        <taxon>Lophotrochozoa</taxon>
        <taxon>Mollusca</taxon>
        <taxon>Bivalvia</taxon>
        <taxon>Autobranchia</taxon>
        <taxon>Pteriomorphia</taxon>
        <taxon>Ostreida</taxon>
        <taxon>Ostreoidea</taxon>
        <taxon>Ostreidae</taxon>
        <taxon>Magallana</taxon>
    </lineage>
</organism>
<accession>K1QXL9</accession>
<dbReference type="GO" id="GO:0022857">
    <property type="term" value="F:transmembrane transporter activity"/>
    <property type="evidence" value="ECO:0007669"/>
    <property type="project" value="InterPro"/>
</dbReference>
<feature type="transmembrane region" description="Helical" evidence="8">
    <location>
        <begin position="292"/>
        <end position="311"/>
    </location>
</feature>
<dbReference type="SUPFAM" id="SSF103473">
    <property type="entry name" value="MFS general substrate transporter"/>
    <property type="match status" value="1"/>
</dbReference>
<protein>
    <submittedName>
        <fullName evidence="9">Translationally-controlled tumor-like protein</fullName>
    </submittedName>
</protein>
<evidence type="ECO:0000256" key="4">
    <source>
        <dbReference type="ARBA" id="ARBA00022989"/>
    </source>
</evidence>
<evidence type="ECO:0000256" key="7">
    <source>
        <dbReference type="SAM" id="MobiDB-lite"/>
    </source>
</evidence>
<dbReference type="PANTHER" id="PTHR43385">
    <property type="entry name" value="RIBOFLAVIN TRANSPORTER RIBJ"/>
    <property type="match status" value="1"/>
</dbReference>
<evidence type="ECO:0000256" key="6">
    <source>
        <dbReference type="PROSITE-ProRule" id="PRU01133"/>
    </source>
</evidence>
<dbReference type="Pfam" id="PF07690">
    <property type="entry name" value="MFS_1"/>
    <property type="match status" value="1"/>
</dbReference>
<feature type="transmembrane region" description="Helical" evidence="8">
    <location>
        <begin position="356"/>
        <end position="375"/>
    </location>
</feature>
<dbReference type="Gene3D" id="2.170.150.10">
    <property type="entry name" value="Metal Binding Protein, Guanine Nucleotide Exchange Factor, Chain A"/>
    <property type="match status" value="1"/>
</dbReference>
<dbReference type="Gene3D" id="1.20.1250.20">
    <property type="entry name" value="MFS general substrate transporter like domains"/>
    <property type="match status" value="2"/>
</dbReference>